<comment type="caution">
    <text evidence="1">The sequence shown here is derived from an EMBL/GenBank/DDBJ whole genome shotgun (WGS) entry which is preliminary data.</text>
</comment>
<proteinExistence type="predicted"/>
<evidence type="ECO:0000313" key="1">
    <source>
        <dbReference type="EMBL" id="KAJ2979628.1"/>
    </source>
</evidence>
<gene>
    <name evidence="1" type="ORF">NQ176_g3132</name>
</gene>
<keyword evidence="2" id="KW-1185">Reference proteome</keyword>
<evidence type="ECO:0000313" key="2">
    <source>
        <dbReference type="Proteomes" id="UP001143910"/>
    </source>
</evidence>
<sequence>MNPPDSQKPPRNGCYVLLTRFNHSCVPNCRISSAVAGPSDADASALASVATRTIHVGEELTFCYQNKELDAMTRRERHRVLPFACTCHVCSGTASQRLCSDLRRRLFRGMVYLIQGYDMNATTKQSPGLPLIIDPALKLRAERSQHTASSTFVYIALLLAVMEAEGIWGHFQLEGLSTLLPYLETPARRAIASRALEQSTAAECFFFAAGLYK</sequence>
<protein>
    <submittedName>
        <fullName evidence="1">Uncharacterized protein</fullName>
    </submittedName>
</protein>
<name>A0ACC1NLE5_9HYPO</name>
<reference evidence="1" key="1">
    <citation type="submission" date="2022-08" db="EMBL/GenBank/DDBJ databases">
        <title>Genome Sequence of Lecanicillium fungicola.</title>
        <authorList>
            <person name="Buettner E."/>
        </authorList>
    </citation>
    <scope>NUCLEOTIDE SEQUENCE</scope>
    <source>
        <strain evidence="1">Babe33</strain>
    </source>
</reference>
<dbReference type="Proteomes" id="UP001143910">
    <property type="component" value="Unassembled WGS sequence"/>
</dbReference>
<accession>A0ACC1NLE5</accession>
<dbReference type="EMBL" id="JANJQO010000266">
    <property type="protein sequence ID" value="KAJ2979628.1"/>
    <property type="molecule type" value="Genomic_DNA"/>
</dbReference>
<organism evidence="1 2">
    <name type="scientific">Zarea fungicola</name>
    <dbReference type="NCBI Taxonomy" id="93591"/>
    <lineage>
        <taxon>Eukaryota</taxon>
        <taxon>Fungi</taxon>
        <taxon>Dikarya</taxon>
        <taxon>Ascomycota</taxon>
        <taxon>Pezizomycotina</taxon>
        <taxon>Sordariomycetes</taxon>
        <taxon>Hypocreomycetidae</taxon>
        <taxon>Hypocreales</taxon>
        <taxon>Cordycipitaceae</taxon>
        <taxon>Zarea</taxon>
    </lineage>
</organism>